<evidence type="ECO:0000313" key="3">
    <source>
        <dbReference type="Proteomes" id="UP000317078"/>
    </source>
</evidence>
<keyword evidence="2" id="KW-0645">Protease</keyword>
<dbReference type="OrthoDB" id="7296822at2"/>
<dbReference type="Gene3D" id="2.30.42.10">
    <property type="match status" value="1"/>
</dbReference>
<dbReference type="GO" id="GO:0006508">
    <property type="term" value="P:proteolysis"/>
    <property type="evidence" value="ECO:0007669"/>
    <property type="project" value="UniProtKB-KW"/>
</dbReference>
<accession>A0A502FD76</accession>
<dbReference type="AlphaFoldDB" id="A0A502FD76"/>
<dbReference type="InterPro" id="IPR009003">
    <property type="entry name" value="Peptidase_S1_PA"/>
</dbReference>
<dbReference type="EMBL" id="RCZP01000036">
    <property type="protein sequence ID" value="TPG47233.1"/>
    <property type="molecule type" value="Genomic_DNA"/>
</dbReference>
<dbReference type="SMART" id="SM00228">
    <property type="entry name" value="PDZ"/>
    <property type="match status" value="1"/>
</dbReference>
<organism evidence="2 3">
    <name type="scientific">Muricoccus nepalensis</name>
    <dbReference type="NCBI Taxonomy" id="1854500"/>
    <lineage>
        <taxon>Bacteria</taxon>
        <taxon>Pseudomonadati</taxon>
        <taxon>Pseudomonadota</taxon>
        <taxon>Alphaproteobacteria</taxon>
        <taxon>Acetobacterales</taxon>
        <taxon>Roseomonadaceae</taxon>
        <taxon>Muricoccus</taxon>
    </lineage>
</organism>
<keyword evidence="2" id="KW-0378">Hydrolase</keyword>
<dbReference type="PROSITE" id="PS50106">
    <property type="entry name" value="PDZ"/>
    <property type="match status" value="1"/>
</dbReference>
<dbReference type="Pfam" id="PF13180">
    <property type="entry name" value="PDZ_2"/>
    <property type="match status" value="1"/>
</dbReference>
<sequence length="328" mass="34146">MAPAEGPEGRDVPPSLQPRAGDYPYDLDRALSAVVALRARVPEDAFTAGTLGTERIGNAVLIRESGLLLTIGYLVTEAEDVWLTTGEGRAVPGHVLGYDQVTGFGLVQALGKLGVPPLALGAPAEVPVGADIVFAGAGGRAGALAGRVVARQEFAGYWEYLLDEALFTAPAHPRWSGGAVIGPDGGLIGIGSLQLGHDAGDGQVRVLNMSVPVDLLTPILDEMLTLGRADRPPRPWLGLSVSGDAGQVVILSTAARGPAARAGLRRGDLVLAVAQRPVADLPAFFRAVWSLGEAGVDVPLTVDREGDRFEVTVASGDRQRFLKAARLH</sequence>
<dbReference type="Pfam" id="PF13365">
    <property type="entry name" value="Trypsin_2"/>
    <property type="match status" value="1"/>
</dbReference>
<feature type="domain" description="PDZ" evidence="1">
    <location>
        <begin position="223"/>
        <end position="306"/>
    </location>
</feature>
<evidence type="ECO:0000259" key="1">
    <source>
        <dbReference type="PROSITE" id="PS50106"/>
    </source>
</evidence>
<dbReference type="Proteomes" id="UP000317078">
    <property type="component" value="Unassembled WGS sequence"/>
</dbReference>
<reference evidence="2 3" key="1">
    <citation type="journal article" date="2019" name="Environ. Microbiol.">
        <title>Species interactions and distinct microbial communities in high Arctic permafrost affected cryosols are associated with the CH4 and CO2 gas fluxes.</title>
        <authorList>
            <person name="Altshuler I."/>
            <person name="Hamel J."/>
            <person name="Turney S."/>
            <person name="Magnuson E."/>
            <person name="Levesque R."/>
            <person name="Greer C."/>
            <person name="Whyte L.G."/>
        </authorList>
    </citation>
    <scope>NUCLEOTIDE SEQUENCE [LARGE SCALE GENOMIC DNA]</scope>
    <source>
        <strain evidence="2 3">S9.3B</strain>
    </source>
</reference>
<dbReference type="SUPFAM" id="SSF50156">
    <property type="entry name" value="PDZ domain-like"/>
    <property type="match status" value="1"/>
</dbReference>
<gene>
    <name evidence="2" type="ORF">EAH89_23820</name>
</gene>
<evidence type="ECO:0000313" key="2">
    <source>
        <dbReference type="EMBL" id="TPG47233.1"/>
    </source>
</evidence>
<protein>
    <submittedName>
        <fullName evidence="2">Serine protease</fullName>
    </submittedName>
</protein>
<name>A0A502FD76_9PROT</name>
<keyword evidence="3" id="KW-1185">Reference proteome</keyword>
<dbReference type="InterPro" id="IPR036034">
    <property type="entry name" value="PDZ_sf"/>
</dbReference>
<dbReference type="InterPro" id="IPR001940">
    <property type="entry name" value="Peptidase_S1C"/>
</dbReference>
<dbReference type="PRINTS" id="PR00834">
    <property type="entry name" value="PROTEASES2C"/>
</dbReference>
<dbReference type="InterPro" id="IPR001478">
    <property type="entry name" value="PDZ"/>
</dbReference>
<comment type="caution">
    <text evidence="2">The sequence shown here is derived from an EMBL/GenBank/DDBJ whole genome shotgun (WGS) entry which is preliminary data.</text>
</comment>
<dbReference type="Gene3D" id="2.40.10.120">
    <property type="match status" value="1"/>
</dbReference>
<proteinExistence type="predicted"/>
<dbReference type="GO" id="GO:0004252">
    <property type="term" value="F:serine-type endopeptidase activity"/>
    <property type="evidence" value="ECO:0007669"/>
    <property type="project" value="InterPro"/>
</dbReference>
<dbReference type="SUPFAM" id="SSF50494">
    <property type="entry name" value="Trypsin-like serine proteases"/>
    <property type="match status" value="1"/>
</dbReference>